<keyword evidence="2" id="KW-1185">Reference proteome</keyword>
<proteinExistence type="predicted"/>
<dbReference type="Proteomes" id="UP000001492">
    <property type="component" value="Chromosome 1"/>
</dbReference>
<dbReference type="HOGENOM" id="CLU_2079901_0_0_5"/>
<dbReference type="RefSeq" id="WP_013479812.1">
    <property type="nucleotide sequence ID" value="NC_014816.1"/>
</dbReference>
<dbReference type="AlphaFoldDB" id="E8RN86"/>
<evidence type="ECO:0000313" key="1">
    <source>
        <dbReference type="EMBL" id="ADU13985.1"/>
    </source>
</evidence>
<gene>
    <name evidence="1" type="ordered locus">Astex_2332</name>
</gene>
<organism evidence="1 2">
    <name type="scientific">Asticcacaulis excentricus (strain ATCC 15261 / DSM 4724 / KCTC 12464 / NCIMB 9791 / VKM B-1370 / CB 48)</name>
    <dbReference type="NCBI Taxonomy" id="573065"/>
    <lineage>
        <taxon>Bacteria</taxon>
        <taxon>Pseudomonadati</taxon>
        <taxon>Pseudomonadota</taxon>
        <taxon>Alphaproteobacteria</taxon>
        <taxon>Caulobacterales</taxon>
        <taxon>Caulobacteraceae</taxon>
        <taxon>Asticcacaulis</taxon>
    </lineage>
</organism>
<protein>
    <submittedName>
        <fullName evidence="1">Uncharacterized protein</fullName>
    </submittedName>
</protein>
<dbReference type="KEGG" id="aex:Astex_2332"/>
<name>E8RN86_ASTEC</name>
<accession>E8RN86</accession>
<dbReference type="EMBL" id="CP002395">
    <property type="protein sequence ID" value="ADU13985.1"/>
    <property type="molecule type" value="Genomic_DNA"/>
</dbReference>
<evidence type="ECO:0000313" key="2">
    <source>
        <dbReference type="Proteomes" id="UP000001492"/>
    </source>
</evidence>
<sequence length="117" mass="13397">MEKRSAGYEFEADKETERHSAAVLFHPHFWSQRDVTAPLMRIPLSQARLPDSVRAEDLTLTLGRVLNEIARLETLRQLTPTTTSTEASQAADALSDYVLRLFEMRHIKTQCRRGMPD</sequence>
<reference evidence="2" key="1">
    <citation type="submission" date="2010-12" db="EMBL/GenBank/DDBJ databases">
        <title>Complete sequence of chromosome 1 of Asticcacaulis excentricus CB 48.</title>
        <authorList>
            <consortium name="US DOE Joint Genome Institute"/>
            <person name="Lucas S."/>
            <person name="Copeland A."/>
            <person name="Lapidus A."/>
            <person name="Cheng J.-F."/>
            <person name="Bruce D."/>
            <person name="Goodwin L."/>
            <person name="Pitluck S."/>
            <person name="Teshima H."/>
            <person name="Davenport K."/>
            <person name="Detter J.C."/>
            <person name="Han C."/>
            <person name="Tapia R."/>
            <person name="Land M."/>
            <person name="Hauser L."/>
            <person name="Jeffries C."/>
            <person name="Kyrpides N."/>
            <person name="Ivanova N."/>
            <person name="Ovchinnikova G."/>
            <person name="Brun Y.V."/>
            <person name="Woyke T."/>
        </authorList>
    </citation>
    <scope>NUCLEOTIDE SEQUENCE [LARGE SCALE GENOMIC DNA]</scope>
    <source>
        <strain evidence="2">ATCC 15261 / DSM 4724 / KCTC 12464 / NCIMB 9791 / VKM B-1370 / CB 48</strain>
    </source>
</reference>